<dbReference type="SMART" id="SM00194">
    <property type="entry name" value="PTPc"/>
    <property type="match status" value="1"/>
</dbReference>
<feature type="region of interest" description="Disordered" evidence="1">
    <location>
        <begin position="1"/>
        <end position="21"/>
    </location>
</feature>
<accession>A0A8S1HFG4</accession>
<proteinExistence type="predicted"/>
<dbReference type="InterPro" id="IPR016130">
    <property type="entry name" value="Tyr_Pase_AS"/>
</dbReference>
<evidence type="ECO:0000259" key="2">
    <source>
        <dbReference type="PROSITE" id="PS50055"/>
    </source>
</evidence>
<dbReference type="OrthoDB" id="8815311at2759"/>
<dbReference type="CDD" id="cd00047">
    <property type="entry name" value="PTPc"/>
    <property type="match status" value="1"/>
</dbReference>
<dbReference type="Proteomes" id="UP000835052">
    <property type="component" value="Unassembled WGS sequence"/>
</dbReference>
<dbReference type="InterPro" id="IPR052782">
    <property type="entry name" value="Oocyte-zygote_transition_reg"/>
</dbReference>
<dbReference type="PROSITE" id="PS50056">
    <property type="entry name" value="TYR_PHOSPHATASE_2"/>
    <property type="match status" value="1"/>
</dbReference>
<dbReference type="AlphaFoldDB" id="A0A8S1HFG4"/>
<dbReference type="InterPro" id="IPR000242">
    <property type="entry name" value="PTP_cat"/>
</dbReference>
<dbReference type="InterPro" id="IPR003595">
    <property type="entry name" value="Tyr_Pase_cat"/>
</dbReference>
<dbReference type="InterPro" id="IPR000387">
    <property type="entry name" value="Tyr_Pase_dom"/>
</dbReference>
<dbReference type="SMART" id="SM00404">
    <property type="entry name" value="PTPc_motif"/>
    <property type="match status" value="1"/>
</dbReference>
<dbReference type="GO" id="GO:0004725">
    <property type="term" value="F:protein tyrosine phosphatase activity"/>
    <property type="evidence" value="ECO:0007669"/>
    <property type="project" value="InterPro"/>
</dbReference>
<feature type="compositionally biased region" description="Basic residues" evidence="1">
    <location>
        <begin position="1"/>
        <end position="11"/>
    </location>
</feature>
<reference evidence="4" key="1">
    <citation type="submission" date="2020-10" db="EMBL/GenBank/DDBJ databases">
        <authorList>
            <person name="Kikuchi T."/>
        </authorList>
    </citation>
    <scope>NUCLEOTIDE SEQUENCE</scope>
    <source>
        <strain evidence="4">NKZ352</strain>
    </source>
</reference>
<feature type="domain" description="Tyrosine specific protein phosphatases" evidence="3">
    <location>
        <begin position="234"/>
        <end position="304"/>
    </location>
</feature>
<evidence type="ECO:0008006" key="6">
    <source>
        <dbReference type="Google" id="ProtNLM"/>
    </source>
</evidence>
<organism evidence="4 5">
    <name type="scientific">Caenorhabditis auriculariae</name>
    <dbReference type="NCBI Taxonomy" id="2777116"/>
    <lineage>
        <taxon>Eukaryota</taxon>
        <taxon>Metazoa</taxon>
        <taxon>Ecdysozoa</taxon>
        <taxon>Nematoda</taxon>
        <taxon>Chromadorea</taxon>
        <taxon>Rhabditida</taxon>
        <taxon>Rhabditina</taxon>
        <taxon>Rhabditomorpha</taxon>
        <taxon>Rhabditoidea</taxon>
        <taxon>Rhabditidae</taxon>
        <taxon>Peloderinae</taxon>
        <taxon>Caenorhabditis</taxon>
    </lineage>
</organism>
<dbReference type="SUPFAM" id="SSF52799">
    <property type="entry name" value="(Phosphotyrosine protein) phosphatases II"/>
    <property type="match status" value="1"/>
</dbReference>
<feature type="domain" description="Tyrosine-protein phosphatase" evidence="2">
    <location>
        <begin position="50"/>
        <end position="313"/>
    </location>
</feature>
<comment type="caution">
    <text evidence="4">The sequence shown here is derived from an EMBL/GenBank/DDBJ whole genome shotgun (WGS) entry which is preliminary data.</text>
</comment>
<keyword evidence="5" id="KW-1185">Reference proteome</keyword>
<dbReference type="InterPro" id="IPR029021">
    <property type="entry name" value="Prot-tyrosine_phosphatase-like"/>
</dbReference>
<dbReference type="PROSITE" id="PS00383">
    <property type="entry name" value="TYR_PHOSPHATASE_1"/>
    <property type="match status" value="1"/>
</dbReference>
<dbReference type="EMBL" id="CAJGYM010000031">
    <property type="protein sequence ID" value="CAD6192998.1"/>
    <property type="molecule type" value="Genomic_DNA"/>
</dbReference>
<evidence type="ECO:0000313" key="4">
    <source>
        <dbReference type="EMBL" id="CAD6192998.1"/>
    </source>
</evidence>
<evidence type="ECO:0000259" key="3">
    <source>
        <dbReference type="PROSITE" id="PS50056"/>
    </source>
</evidence>
<evidence type="ECO:0000256" key="1">
    <source>
        <dbReference type="SAM" id="MobiDB-lite"/>
    </source>
</evidence>
<dbReference type="Gene3D" id="3.90.190.10">
    <property type="entry name" value="Protein tyrosine phosphatase superfamily"/>
    <property type="match status" value="1"/>
</dbReference>
<name>A0A8S1HFG4_9PELO</name>
<dbReference type="PROSITE" id="PS50055">
    <property type="entry name" value="TYR_PHOSPHATASE_PTP"/>
    <property type="match status" value="1"/>
</dbReference>
<gene>
    <name evidence="4" type="ORF">CAUJ_LOCUS8917</name>
</gene>
<evidence type="ECO:0000313" key="5">
    <source>
        <dbReference type="Proteomes" id="UP000835052"/>
    </source>
</evidence>
<dbReference type="Pfam" id="PF00102">
    <property type="entry name" value="Y_phosphatase"/>
    <property type="match status" value="1"/>
</dbReference>
<sequence length="340" mass="39082">MASSKEKRKKKDKDEEVDNDKTSLLKTTKSTRLRLGIFIKRCLEKSPTGLRAEFQSMKRSNNWEVMKAFKAANETGRNRYKDVGCLDASRVKLKTPPWTHEYIHGNYVATPSNPKRFICTQAPLEKTCADFWFMCLTERVEVIFMLCNLSEKGAKKCFEYYPTKEKETLSFEEGSNKITVKQLGSKWFKFGGKNITAKVKETTLIIEGLSEKPLKTYHYHWIDWPDRGVPSADTAIIQLLEKTRGSAYPIVVHCSAGIGRTGSVVMIEYILEQAKTAEVEDTDKILIKIREQRNNSVQTDHQYLFVHQVLLNYFKLRCALPEHVAKAQSKFTAEYEKLVA</sequence>
<protein>
    <recommendedName>
        <fullName evidence="6">Protein-tyrosine phosphatase</fullName>
    </recommendedName>
</protein>
<dbReference type="PRINTS" id="PR00700">
    <property type="entry name" value="PRTYPHPHTASE"/>
</dbReference>
<dbReference type="PANTHER" id="PTHR46163">
    <property type="entry name" value="TYROSINE-PROTEIN PHOSPHATASE-RELATED"/>
    <property type="match status" value="1"/>
</dbReference>
<dbReference type="PANTHER" id="PTHR46163:SF5">
    <property type="entry name" value="TYROSINE-PROTEIN PHOSPHATASE"/>
    <property type="match status" value="1"/>
</dbReference>